<dbReference type="SUPFAM" id="SSF46955">
    <property type="entry name" value="Putative DNA-binding domain"/>
    <property type="match status" value="1"/>
</dbReference>
<dbReference type="InterPro" id="IPR010093">
    <property type="entry name" value="SinI_DNA-bd"/>
</dbReference>
<feature type="coiled-coil region" evidence="1">
    <location>
        <begin position="1"/>
        <end position="28"/>
    </location>
</feature>
<feature type="domain" description="Helix-turn-helix" evidence="2">
    <location>
        <begin position="38"/>
        <end position="88"/>
    </location>
</feature>
<dbReference type="Proteomes" id="UP000249239">
    <property type="component" value="Unassembled WGS sequence"/>
</dbReference>
<evidence type="ECO:0000259" key="2">
    <source>
        <dbReference type="Pfam" id="PF12728"/>
    </source>
</evidence>
<proteinExistence type="predicted"/>
<comment type="caution">
    <text evidence="3">The sequence shown here is derived from an EMBL/GenBank/DDBJ whole genome shotgun (WGS) entry which is preliminary data.</text>
</comment>
<dbReference type="Pfam" id="PF12728">
    <property type="entry name" value="HTH_17"/>
    <property type="match status" value="1"/>
</dbReference>
<keyword evidence="4" id="KW-1185">Reference proteome</keyword>
<dbReference type="GO" id="GO:0003677">
    <property type="term" value="F:DNA binding"/>
    <property type="evidence" value="ECO:0007669"/>
    <property type="project" value="InterPro"/>
</dbReference>
<keyword evidence="1" id="KW-0175">Coiled coil</keyword>
<dbReference type="InterPro" id="IPR009061">
    <property type="entry name" value="DNA-bd_dom_put_sf"/>
</dbReference>
<dbReference type="AlphaFoldDB" id="A0A2W7MV20"/>
<organism evidence="3 4">
    <name type="scientific">Breznakibacter xylanolyticus</name>
    <dbReference type="NCBI Taxonomy" id="990"/>
    <lineage>
        <taxon>Bacteria</taxon>
        <taxon>Pseudomonadati</taxon>
        <taxon>Bacteroidota</taxon>
        <taxon>Bacteroidia</taxon>
        <taxon>Marinilabiliales</taxon>
        <taxon>Marinilabiliaceae</taxon>
        <taxon>Breznakibacter</taxon>
    </lineage>
</organism>
<gene>
    <name evidence="3" type="ORF">LX69_03092</name>
</gene>
<protein>
    <submittedName>
        <fullName evidence="3">AlpA family transcriptional regulator</fullName>
    </submittedName>
</protein>
<dbReference type="NCBIfam" id="TIGR01764">
    <property type="entry name" value="excise"/>
    <property type="match status" value="1"/>
</dbReference>
<evidence type="ECO:0000313" key="4">
    <source>
        <dbReference type="Proteomes" id="UP000249239"/>
    </source>
</evidence>
<dbReference type="RefSeq" id="WP_111446900.1">
    <property type="nucleotide sequence ID" value="NZ_QKZK01000038.1"/>
</dbReference>
<accession>A0A2W7MV20</accession>
<evidence type="ECO:0000313" key="3">
    <source>
        <dbReference type="EMBL" id="PZX11680.1"/>
    </source>
</evidence>
<reference evidence="3 4" key="1">
    <citation type="submission" date="2018-06" db="EMBL/GenBank/DDBJ databases">
        <title>Genomic Encyclopedia of Archaeal and Bacterial Type Strains, Phase II (KMG-II): from individual species to whole genera.</title>
        <authorList>
            <person name="Goeker M."/>
        </authorList>
    </citation>
    <scope>NUCLEOTIDE SEQUENCE [LARGE SCALE GENOMIC DNA]</scope>
    <source>
        <strain evidence="3 4">DSM 6779</strain>
    </source>
</reference>
<sequence>MDEQKNINAAALRNLELLNKQVAELLQVQRKAVSGYDYLNANELADLLGESIKTIYARVHNRQIPFYKPGGKILLFKLDEIREWIKSGRHATMDELRQNV</sequence>
<name>A0A2W7MV20_9BACT</name>
<dbReference type="InterPro" id="IPR041657">
    <property type="entry name" value="HTH_17"/>
</dbReference>
<dbReference type="OrthoDB" id="597977at2"/>
<evidence type="ECO:0000256" key="1">
    <source>
        <dbReference type="SAM" id="Coils"/>
    </source>
</evidence>
<dbReference type="EMBL" id="QKZK01000038">
    <property type="protein sequence ID" value="PZX11680.1"/>
    <property type="molecule type" value="Genomic_DNA"/>
</dbReference>